<comment type="similarity">
    <text evidence="2">Belongs to the SAM hydrolase / SAM-dependent halogenase family.</text>
</comment>
<dbReference type="Gene3D" id="2.40.30.90">
    <property type="entry name" value="Bacterial fluorinating enzyme like"/>
    <property type="match status" value="1"/>
</dbReference>
<evidence type="ECO:0000256" key="2">
    <source>
        <dbReference type="ARBA" id="ARBA00024035"/>
    </source>
</evidence>
<evidence type="ECO:0000313" key="6">
    <source>
        <dbReference type="Proteomes" id="UP000231960"/>
    </source>
</evidence>
<dbReference type="EMBL" id="NIPO01000001">
    <property type="protein sequence ID" value="PJR03925.1"/>
    <property type="molecule type" value="Genomic_DNA"/>
</dbReference>
<evidence type="ECO:0000259" key="4">
    <source>
        <dbReference type="Pfam" id="PF20257"/>
    </source>
</evidence>
<protein>
    <recommendedName>
        <fullName evidence="7">S-adenosyl-l-methionine hydroxide adenosyltransferase</fullName>
    </recommendedName>
</protein>
<dbReference type="Pfam" id="PF01887">
    <property type="entry name" value="SAM_HAT_N"/>
    <property type="match status" value="1"/>
</dbReference>
<dbReference type="InterPro" id="IPR023228">
    <property type="entry name" value="SAM_OH_AdoTrfase_N_sf"/>
</dbReference>
<feature type="domain" description="S-adenosyl-l-methionine hydroxide adenosyltransferase C-terminal" evidence="4">
    <location>
        <begin position="167"/>
        <end position="264"/>
    </location>
</feature>
<gene>
    <name evidence="5" type="ORF">CDL10_04835</name>
</gene>
<comment type="caution">
    <text evidence="5">The sequence shown here is derived from an EMBL/GenBank/DDBJ whole genome shotgun (WGS) entry which is preliminary data.</text>
</comment>
<keyword evidence="1" id="KW-0949">S-adenosyl-L-methionine</keyword>
<dbReference type="InterPro" id="IPR023227">
    <property type="entry name" value="SAM_OH_AdoTrfase_C_sf"/>
</dbReference>
<dbReference type="PIRSF" id="PIRSF006779">
    <property type="entry name" value="UCP006779"/>
    <property type="match status" value="1"/>
</dbReference>
<dbReference type="RefSeq" id="WP_100677491.1">
    <property type="nucleotide sequence ID" value="NZ_NIPO01000001.1"/>
</dbReference>
<dbReference type="InterPro" id="IPR046469">
    <property type="entry name" value="SAM_HAT_N"/>
</dbReference>
<dbReference type="InterPro" id="IPR046470">
    <property type="entry name" value="SAM_HAT_C"/>
</dbReference>
<evidence type="ECO:0000256" key="1">
    <source>
        <dbReference type="ARBA" id="ARBA00022691"/>
    </source>
</evidence>
<proteinExistence type="inferred from homology"/>
<reference evidence="5 6" key="1">
    <citation type="submission" date="2017-06" db="EMBL/GenBank/DDBJ databases">
        <title>Description of Avrilella dinanensis gen. nov. sp. nov.</title>
        <authorList>
            <person name="Leyer C."/>
            <person name="Sassi M."/>
            <person name="Minet J."/>
            <person name="Kayal S."/>
            <person name="Cattoir V."/>
        </authorList>
    </citation>
    <scope>NUCLEOTIDE SEQUENCE [LARGE SCALE GENOMIC DNA]</scope>
    <source>
        <strain evidence="5 6">UR159</strain>
    </source>
</reference>
<dbReference type="Proteomes" id="UP000231960">
    <property type="component" value="Unassembled WGS sequence"/>
</dbReference>
<sequence>MAIITLTTDYGFRDFYVASAKGVLNSRFPEAAIVDISHEIDLYNIGMGSYVLKNAIEHFPDKTIHVFAVDASLSQRTDYLVMEYENQYFIAPDNGALSLILVDDEPAKLYKTIATGQKSLFAYFSGLIEKIIAADFSGIGAEIDKEGMVQSTELRPQILSEGNAIKGHIVYEDRYGNAITNVSRKLFEDIGQGRAFEMLVSLKKISRINRFYDDFNTADKPLNDYHGQLFSIFNQNDYLQLSIYKGIPGRGGTVKSLLGLTYRDSFVITFKE</sequence>
<dbReference type="Gene3D" id="3.40.50.10790">
    <property type="entry name" value="S-adenosyl-l-methionine hydroxide adenosyltransferase, N-terminal"/>
    <property type="match status" value="1"/>
</dbReference>
<dbReference type="SUPFAM" id="SSF101852">
    <property type="entry name" value="Bacterial fluorinating enzyme, C-terminal domain"/>
    <property type="match status" value="1"/>
</dbReference>
<dbReference type="AlphaFoldDB" id="A0A2M9R584"/>
<dbReference type="PANTHER" id="PTHR35092:SF1">
    <property type="entry name" value="CHLORINASE MJ1651"/>
    <property type="match status" value="1"/>
</dbReference>
<dbReference type="InterPro" id="IPR002747">
    <property type="entry name" value="SAM_OH_AdoTrfase"/>
</dbReference>
<dbReference type="PANTHER" id="PTHR35092">
    <property type="entry name" value="CHLORINASE MJ1651"/>
    <property type="match status" value="1"/>
</dbReference>
<evidence type="ECO:0000313" key="5">
    <source>
        <dbReference type="EMBL" id="PJR03925.1"/>
    </source>
</evidence>
<dbReference type="SUPFAM" id="SSF102522">
    <property type="entry name" value="Bacterial fluorinating enzyme, N-terminal domain"/>
    <property type="match status" value="1"/>
</dbReference>
<keyword evidence="6" id="KW-1185">Reference proteome</keyword>
<dbReference type="OrthoDB" id="9792195at2"/>
<feature type="domain" description="S-adenosyl-l-methionine hydroxide adenosyltransferase N-terminal" evidence="3">
    <location>
        <begin position="4"/>
        <end position="111"/>
    </location>
</feature>
<evidence type="ECO:0000259" key="3">
    <source>
        <dbReference type="Pfam" id="PF01887"/>
    </source>
</evidence>
<accession>A0A2M9R584</accession>
<organism evidence="5 6">
    <name type="scientific">Avrilella dinanensis</name>
    <dbReference type="NCBI Taxonomy" id="2008672"/>
    <lineage>
        <taxon>Bacteria</taxon>
        <taxon>Pseudomonadati</taxon>
        <taxon>Bacteroidota</taxon>
        <taxon>Flavobacteriia</taxon>
        <taxon>Flavobacteriales</taxon>
        <taxon>Flavobacteriaceae</taxon>
        <taxon>Avrilella</taxon>
    </lineage>
</organism>
<dbReference type="Pfam" id="PF20257">
    <property type="entry name" value="SAM_HAT_C"/>
    <property type="match status" value="1"/>
</dbReference>
<name>A0A2M9R584_9FLAO</name>
<evidence type="ECO:0008006" key="7">
    <source>
        <dbReference type="Google" id="ProtNLM"/>
    </source>
</evidence>